<dbReference type="InterPro" id="IPR015422">
    <property type="entry name" value="PyrdxlP-dep_Trfase_small"/>
</dbReference>
<evidence type="ECO:0000256" key="2">
    <source>
        <dbReference type="ARBA" id="ARBA00007441"/>
    </source>
</evidence>
<feature type="domain" description="Aminotransferase class I/classII large" evidence="7">
    <location>
        <begin position="29"/>
        <end position="394"/>
    </location>
</feature>
<dbReference type="AlphaFoldDB" id="A0A6B2M051"/>
<dbReference type="FunFam" id="3.90.1150.10:FF:000001">
    <property type="entry name" value="Aspartate aminotransferase"/>
    <property type="match status" value="1"/>
</dbReference>
<dbReference type="InterPro" id="IPR004839">
    <property type="entry name" value="Aminotransferase_I/II_large"/>
</dbReference>
<reference evidence="8 9" key="1">
    <citation type="submission" date="2020-02" db="EMBL/GenBank/DDBJ databases">
        <title>Albibacoteraceae fam. nov., the first described family within the subdivision 4 Verrucomicrobia.</title>
        <authorList>
            <person name="Xi F."/>
        </authorList>
    </citation>
    <scope>NUCLEOTIDE SEQUENCE [LARGE SCALE GENOMIC DNA]</scope>
    <source>
        <strain evidence="8 9">CK1056</strain>
    </source>
</reference>
<dbReference type="Pfam" id="PF00155">
    <property type="entry name" value="Aminotran_1_2"/>
    <property type="match status" value="1"/>
</dbReference>
<proteinExistence type="inferred from homology"/>
<dbReference type="Gene3D" id="3.40.640.10">
    <property type="entry name" value="Type I PLP-dependent aspartate aminotransferase-like (Major domain)"/>
    <property type="match status" value="1"/>
</dbReference>
<gene>
    <name evidence="8" type="ORF">G0Q06_01585</name>
</gene>
<dbReference type="PANTHER" id="PTHR11879:SF22">
    <property type="entry name" value="ASPARTATE AMINOTRANSFERASE, MITOCHONDRIAL"/>
    <property type="match status" value="1"/>
</dbReference>
<sequence length="398" mass="44038">MNLFELVQTAPPDPILGLSEAFKNDPNPDKINLTVGVYQDESGKSPLLESVRRAEEILARGAGSKGYLPINGHPDYLGHCQALVFGEGNEMILTKRLASVHTPGGTGGLRLAGDFIRRSLGQRTIWVSNPTWANHQGIFTAAGLDIKTYPYYNPETHGLNLEGMITVLETIPENDIVLLHACCHNPTGVDPTEEDWETIAKVCKERKLLPLLDFAYQGFSKGWIDDAVAIRAFSEYGLEFIVCSSFSKNFGLYQDRVGAMHVVAKNADEAARILSQLKVIVRTNYSNPPAHGSAIVSTILNDTELRQLWEEELKTMRSRINTVRSEFVDGLEKAGVPGDFSFIREQKGMFSFSGLSEESVQKLRQDHAIYIVKSGRINVAGINDKNRDTLCRAIAQCI</sequence>
<dbReference type="EMBL" id="JAAGNX010000001">
    <property type="protein sequence ID" value="NDV61135.1"/>
    <property type="molecule type" value="Genomic_DNA"/>
</dbReference>
<comment type="caution">
    <text evidence="8">The sequence shown here is derived from an EMBL/GenBank/DDBJ whole genome shotgun (WGS) entry which is preliminary data.</text>
</comment>
<dbReference type="RefSeq" id="WP_163961792.1">
    <property type="nucleotide sequence ID" value="NZ_JAAGNX010000001.1"/>
</dbReference>
<evidence type="ECO:0000256" key="3">
    <source>
        <dbReference type="ARBA" id="ARBA00011738"/>
    </source>
</evidence>
<keyword evidence="9" id="KW-1185">Reference proteome</keyword>
<evidence type="ECO:0000313" key="9">
    <source>
        <dbReference type="Proteomes" id="UP000478417"/>
    </source>
</evidence>
<name>A0A6B2M051_9BACT</name>
<dbReference type="PRINTS" id="PR00799">
    <property type="entry name" value="TRANSAMINASE"/>
</dbReference>
<dbReference type="Proteomes" id="UP000478417">
    <property type="component" value="Unassembled WGS sequence"/>
</dbReference>
<protein>
    <submittedName>
        <fullName evidence="8">Aspartate/tyrosine/aromatic aminotransferase</fullName>
    </submittedName>
</protein>
<dbReference type="GO" id="GO:0008483">
    <property type="term" value="F:transaminase activity"/>
    <property type="evidence" value="ECO:0007669"/>
    <property type="project" value="UniProtKB-KW"/>
</dbReference>
<evidence type="ECO:0000256" key="4">
    <source>
        <dbReference type="ARBA" id="ARBA00022576"/>
    </source>
</evidence>
<evidence type="ECO:0000259" key="7">
    <source>
        <dbReference type="Pfam" id="PF00155"/>
    </source>
</evidence>
<dbReference type="NCBIfam" id="NF006719">
    <property type="entry name" value="PRK09257.1"/>
    <property type="match status" value="1"/>
</dbReference>
<evidence type="ECO:0000256" key="1">
    <source>
        <dbReference type="ARBA" id="ARBA00001933"/>
    </source>
</evidence>
<comment type="subunit">
    <text evidence="3">Homodimer.</text>
</comment>
<evidence type="ECO:0000313" key="8">
    <source>
        <dbReference type="EMBL" id="NDV61135.1"/>
    </source>
</evidence>
<keyword evidence="5 8" id="KW-0808">Transferase</keyword>
<dbReference type="FunFam" id="3.40.640.10:FF:000015">
    <property type="entry name" value="Aspartate aminotransferase"/>
    <property type="match status" value="1"/>
</dbReference>
<accession>A0A6B2M051</accession>
<keyword evidence="4 8" id="KW-0032">Aminotransferase</keyword>
<comment type="cofactor">
    <cofactor evidence="1">
        <name>pyridoxal 5'-phosphate</name>
        <dbReference type="ChEBI" id="CHEBI:597326"/>
    </cofactor>
</comment>
<dbReference type="InterPro" id="IPR000796">
    <property type="entry name" value="Asp_trans"/>
</dbReference>
<dbReference type="InterPro" id="IPR015421">
    <property type="entry name" value="PyrdxlP-dep_Trfase_major"/>
</dbReference>
<keyword evidence="6" id="KW-0663">Pyridoxal phosphate</keyword>
<dbReference type="InterPro" id="IPR015424">
    <property type="entry name" value="PyrdxlP-dep_Trfase"/>
</dbReference>
<dbReference type="GO" id="GO:0006520">
    <property type="term" value="P:amino acid metabolic process"/>
    <property type="evidence" value="ECO:0007669"/>
    <property type="project" value="InterPro"/>
</dbReference>
<dbReference type="GO" id="GO:0042802">
    <property type="term" value="F:identical protein binding"/>
    <property type="evidence" value="ECO:0007669"/>
    <property type="project" value="TreeGrafter"/>
</dbReference>
<evidence type="ECO:0000256" key="5">
    <source>
        <dbReference type="ARBA" id="ARBA00022679"/>
    </source>
</evidence>
<dbReference type="GO" id="GO:0030170">
    <property type="term" value="F:pyridoxal phosphate binding"/>
    <property type="evidence" value="ECO:0007669"/>
    <property type="project" value="InterPro"/>
</dbReference>
<organism evidence="8 9">
    <name type="scientific">Oceanipulchritudo coccoides</name>
    <dbReference type="NCBI Taxonomy" id="2706888"/>
    <lineage>
        <taxon>Bacteria</taxon>
        <taxon>Pseudomonadati</taxon>
        <taxon>Verrucomicrobiota</taxon>
        <taxon>Opitutia</taxon>
        <taxon>Puniceicoccales</taxon>
        <taxon>Oceanipulchritudinaceae</taxon>
        <taxon>Oceanipulchritudo</taxon>
    </lineage>
</organism>
<dbReference type="Gene3D" id="3.90.1150.10">
    <property type="entry name" value="Aspartate Aminotransferase, domain 1"/>
    <property type="match status" value="1"/>
</dbReference>
<dbReference type="PANTHER" id="PTHR11879">
    <property type="entry name" value="ASPARTATE AMINOTRANSFERASE"/>
    <property type="match status" value="1"/>
</dbReference>
<dbReference type="CDD" id="cd00609">
    <property type="entry name" value="AAT_like"/>
    <property type="match status" value="1"/>
</dbReference>
<comment type="similarity">
    <text evidence="2">Belongs to the class-I pyridoxal-phosphate-dependent aminotransferase family.</text>
</comment>
<dbReference type="SUPFAM" id="SSF53383">
    <property type="entry name" value="PLP-dependent transferases"/>
    <property type="match status" value="1"/>
</dbReference>
<evidence type="ECO:0000256" key="6">
    <source>
        <dbReference type="ARBA" id="ARBA00022898"/>
    </source>
</evidence>